<reference evidence="1 2" key="1">
    <citation type="submission" date="2019-01" db="EMBL/GenBank/DDBJ databases">
        <title>Genome sequencing of strain FW100M-2.</title>
        <authorList>
            <person name="Heo J."/>
            <person name="Kim S.-J."/>
            <person name="Kim J.-S."/>
            <person name="Hong S.-B."/>
            <person name="Kwon S.-W."/>
        </authorList>
    </citation>
    <scope>NUCLEOTIDE SEQUENCE [LARGE SCALE GENOMIC DNA]</scope>
    <source>
        <strain evidence="1 2">FW100M-2</strain>
    </source>
</reference>
<protein>
    <submittedName>
        <fullName evidence="1">GntR family transcriptional regulator</fullName>
    </submittedName>
</protein>
<evidence type="ECO:0000313" key="1">
    <source>
        <dbReference type="EMBL" id="QAY67233.1"/>
    </source>
</evidence>
<accession>A0A4P6EYA5</accession>
<organism evidence="1 2">
    <name type="scientific">Paenibacillus protaetiae</name>
    <dbReference type="NCBI Taxonomy" id="2509456"/>
    <lineage>
        <taxon>Bacteria</taxon>
        <taxon>Bacillati</taxon>
        <taxon>Bacillota</taxon>
        <taxon>Bacilli</taxon>
        <taxon>Bacillales</taxon>
        <taxon>Paenibacillaceae</taxon>
        <taxon>Paenibacillus</taxon>
    </lineage>
</organism>
<keyword evidence="2" id="KW-1185">Reference proteome</keyword>
<evidence type="ECO:0000313" key="2">
    <source>
        <dbReference type="Proteomes" id="UP000293568"/>
    </source>
</evidence>
<dbReference type="RefSeq" id="WP_129441640.1">
    <property type="nucleotide sequence ID" value="NZ_CP035492.1"/>
</dbReference>
<dbReference type="AlphaFoldDB" id="A0A4P6EYA5"/>
<dbReference type="EMBL" id="CP035492">
    <property type="protein sequence ID" value="QAY67233.1"/>
    <property type="molecule type" value="Genomic_DNA"/>
</dbReference>
<dbReference type="InterPro" id="IPR036388">
    <property type="entry name" value="WH-like_DNA-bd_sf"/>
</dbReference>
<dbReference type="Gene3D" id="1.10.10.10">
    <property type="entry name" value="Winged helix-like DNA-binding domain superfamily/Winged helix DNA-binding domain"/>
    <property type="match status" value="1"/>
</dbReference>
<dbReference type="KEGG" id="pprt:ET464_13305"/>
<sequence length="38" mass="4166">MSISLEAIAYKEIRDRIIKADYMPGILLSENELAAGLG</sequence>
<gene>
    <name evidence="1" type="ORF">ET464_13305</name>
</gene>
<dbReference type="Proteomes" id="UP000293568">
    <property type="component" value="Chromosome"/>
</dbReference>
<dbReference type="OrthoDB" id="368257at2"/>
<name>A0A4P6EYA5_9BACL</name>
<proteinExistence type="predicted"/>